<name>Q653T5_ORYSJ</name>
<organism evidence="3 4">
    <name type="scientific">Oryza sativa subsp. japonica</name>
    <name type="common">Rice</name>
    <dbReference type="NCBI Taxonomy" id="39947"/>
    <lineage>
        <taxon>Eukaryota</taxon>
        <taxon>Viridiplantae</taxon>
        <taxon>Streptophyta</taxon>
        <taxon>Embryophyta</taxon>
        <taxon>Tracheophyta</taxon>
        <taxon>Spermatophyta</taxon>
        <taxon>Magnoliopsida</taxon>
        <taxon>Liliopsida</taxon>
        <taxon>Poales</taxon>
        <taxon>Poaceae</taxon>
        <taxon>BOP clade</taxon>
        <taxon>Oryzoideae</taxon>
        <taxon>Oryzeae</taxon>
        <taxon>Oryzinae</taxon>
        <taxon>Oryza</taxon>
        <taxon>Oryza sativa</taxon>
    </lineage>
</organism>
<dbReference type="Proteomes" id="UP000000763">
    <property type="component" value="Chromosome 6"/>
</dbReference>
<reference evidence="4" key="4">
    <citation type="journal article" date="2008" name="Nucleic Acids Res.">
        <title>The rice annotation project database (RAP-DB): 2008 update.</title>
        <authorList>
            <consortium name="The rice annotation project (RAP)"/>
        </authorList>
    </citation>
    <scope>GENOME REANNOTATION</scope>
    <source>
        <strain evidence="4">cv. Nipponbare</strain>
    </source>
</reference>
<dbReference type="AlphaFoldDB" id="Q653T5"/>
<proteinExistence type="predicted"/>
<gene>
    <name evidence="3" type="ORF">B1153E06.40</name>
    <name evidence="2" type="ORF">P0710B08.34</name>
</gene>
<dbReference type="EMBL" id="AP003728">
    <property type="protein sequence ID" value="BAD45535.1"/>
    <property type="molecule type" value="Genomic_DNA"/>
</dbReference>
<reference evidence="4" key="3">
    <citation type="journal article" date="2005" name="Nature">
        <title>The map-based sequence of the rice genome.</title>
        <authorList>
            <consortium name="International rice genome sequencing project (IRGSP)"/>
            <person name="Matsumoto T."/>
            <person name="Wu J."/>
            <person name="Kanamori H."/>
            <person name="Katayose Y."/>
            <person name="Fujisawa M."/>
            <person name="Namiki N."/>
            <person name="Mizuno H."/>
            <person name="Yamamoto K."/>
            <person name="Antonio B.A."/>
            <person name="Baba T."/>
            <person name="Sakata K."/>
            <person name="Nagamura Y."/>
            <person name="Aoki H."/>
            <person name="Arikawa K."/>
            <person name="Arita K."/>
            <person name="Bito T."/>
            <person name="Chiden Y."/>
            <person name="Fujitsuka N."/>
            <person name="Fukunaka R."/>
            <person name="Hamada M."/>
            <person name="Harada C."/>
            <person name="Hayashi A."/>
            <person name="Hijishita S."/>
            <person name="Honda M."/>
            <person name="Hosokawa S."/>
            <person name="Ichikawa Y."/>
            <person name="Idonuma A."/>
            <person name="Iijima M."/>
            <person name="Ikeda M."/>
            <person name="Ikeno M."/>
            <person name="Ito K."/>
            <person name="Ito S."/>
            <person name="Ito T."/>
            <person name="Ito Y."/>
            <person name="Ito Y."/>
            <person name="Iwabuchi A."/>
            <person name="Kamiya K."/>
            <person name="Karasawa W."/>
            <person name="Kurita K."/>
            <person name="Katagiri S."/>
            <person name="Kikuta A."/>
            <person name="Kobayashi H."/>
            <person name="Kobayashi N."/>
            <person name="Machita K."/>
            <person name="Maehara T."/>
            <person name="Masukawa M."/>
            <person name="Mizubayashi T."/>
            <person name="Mukai Y."/>
            <person name="Nagasaki H."/>
            <person name="Nagata Y."/>
            <person name="Naito S."/>
            <person name="Nakashima M."/>
            <person name="Nakama Y."/>
            <person name="Nakamichi Y."/>
            <person name="Nakamura M."/>
            <person name="Meguro A."/>
            <person name="Negishi M."/>
            <person name="Ohta I."/>
            <person name="Ohta T."/>
            <person name="Okamoto M."/>
            <person name="Ono N."/>
            <person name="Saji S."/>
            <person name="Sakaguchi M."/>
            <person name="Sakai K."/>
            <person name="Shibata M."/>
            <person name="Shimokawa T."/>
            <person name="Song J."/>
            <person name="Takazaki Y."/>
            <person name="Terasawa K."/>
            <person name="Tsugane M."/>
            <person name="Tsuji K."/>
            <person name="Ueda S."/>
            <person name="Waki K."/>
            <person name="Yamagata H."/>
            <person name="Yamamoto M."/>
            <person name="Yamamoto S."/>
            <person name="Yamane H."/>
            <person name="Yoshiki S."/>
            <person name="Yoshihara R."/>
            <person name="Yukawa K."/>
            <person name="Zhong H."/>
            <person name="Yano M."/>
            <person name="Yuan Q."/>
            <person name="Ouyang S."/>
            <person name="Liu J."/>
            <person name="Jones K.M."/>
            <person name="Gansberger K."/>
            <person name="Moffat K."/>
            <person name="Hill J."/>
            <person name="Bera J."/>
            <person name="Fadrosh D."/>
            <person name="Jin S."/>
            <person name="Johri S."/>
            <person name="Kim M."/>
            <person name="Overton L."/>
            <person name="Reardon M."/>
            <person name="Tsitrin T."/>
            <person name="Vuong H."/>
            <person name="Weaver B."/>
            <person name="Ciecko A."/>
            <person name="Tallon L."/>
            <person name="Jackson J."/>
            <person name="Pai G."/>
            <person name="Aken S.V."/>
            <person name="Utterback T."/>
            <person name="Reidmuller S."/>
            <person name="Feldblyum T."/>
            <person name="Hsiao J."/>
            <person name="Zismann V."/>
            <person name="Iobst S."/>
            <person name="de Vazeille A.R."/>
            <person name="Buell C.R."/>
            <person name="Ying K."/>
            <person name="Li Y."/>
            <person name="Lu T."/>
            <person name="Huang Y."/>
            <person name="Zhao Q."/>
            <person name="Feng Q."/>
            <person name="Zhang L."/>
            <person name="Zhu J."/>
            <person name="Weng Q."/>
            <person name="Mu J."/>
            <person name="Lu Y."/>
            <person name="Fan D."/>
            <person name="Liu Y."/>
            <person name="Guan J."/>
            <person name="Zhang Y."/>
            <person name="Yu S."/>
            <person name="Liu X."/>
            <person name="Zhang Y."/>
            <person name="Hong G."/>
            <person name="Han B."/>
            <person name="Choisne N."/>
            <person name="Demange N."/>
            <person name="Orjeda G."/>
            <person name="Samain S."/>
            <person name="Cattolico L."/>
            <person name="Pelletier E."/>
            <person name="Couloux A."/>
            <person name="Segurens B."/>
            <person name="Wincker P."/>
            <person name="D'Hont A."/>
            <person name="Scarpelli C."/>
            <person name="Weissenbach J."/>
            <person name="Salanoubat M."/>
            <person name="Quetier F."/>
            <person name="Yu Y."/>
            <person name="Kim H.R."/>
            <person name="Rambo T."/>
            <person name="Currie J."/>
            <person name="Collura K."/>
            <person name="Luo M."/>
            <person name="Yang T."/>
            <person name="Ammiraju J.S.S."/>
            <person name="Engler F."/>
            <person name="Soderlund C."/>
            <person name="Wing R.A."/>
            <person name="Palmer L.E."/>
            <person name="de la Bastide M."/>
            <person name="Spiegel L."/>
            <person name="Nascimento L."/>
            <person name="Zutavern T."/>
            <person name="O'Shaughnessy A."/>
            <person name="Dike S."/>
            <person name="Dedhia N."/>
            <person name="Preston R."/>
            <person name="Balija V."/>
            <person name="McCombie W.R."/>
            <person name="Chow T."/>
            <person name="Chen H."/>
            <person name="Chung M."/>
            <person name="Chen C."/>
            <person name="Shaw J."/>
            <person name="Wu H."/>
            <person name="Hsiao K."/>
            <person name="Chao Y."/>
            <person name="Chu M."/>
            <person name="Cheng C."/>
            <person name="Hour A."/>
            <person name="Lee P."/>
            <person name="Lin S."/>
            <person name="Lin Y."/>
            <person name="Liou J."/>
            <person name="Liu S."/>
            <person name="Hsing Y."/>
            <person name="Raghuvanshi S."/>
            <person name="Mohanty A."/>
            <person name="Bharti A.K."/>
            <person name="Gaur A."/>
            <person name="Gupta V."/>
            <person name="Kumar D."/>
            <person name="Ravi V."/>
            <person name="Vij S."/>
            <person name="Kapur A."/>
            <person name="Khurana P."/>
            <person name="Khurana P."/>
            <person name="Khurana J.P."/>
            <person name="Tyagi A.K."/>
            <person name="Gaikwad K."/>
            <person name="Singh A."/>
            <person name="Dalal V."/>
            <person name="Srivastava S."/>
            <person name="Dixit A."/>
            <person name="Pal A.K."/>
            <person name="Ghazi I.A."/>
            <person name="Yadav M."/>
            <person name="Pandit A."/>
            <person name="Bhargava A."/>
            <person name="Sureshbabu K."/>
            <person name="Batra K."/>
            <person name="Sharma T.R."/>
            <person name="Mohapatra T."/>
            <person name="Singh N.K."/>
            <person name="Messing J."/>
            <person name="Nelson A.B."/>
            <person name="Fuks G."/>
            <person name="Kavchok S."/>
            <person name="Keizer G."/>
            <person name="Linton E."/>
            <person name="Llaca V."/>
            <person name="Song R."/>
            <person name="Tanyolac B."/>
            <person name="Young S."/>
            <person name="Ho-Il K."/>
            <person name="Hahn J.H."/>
            <person name="Sangsakoo G."/>
            <person name="Vanavichit A."/>
            <person name="de Mattos Luiz.A.T."/>
            <person name="Zimmer P.D."/>
            <person name="Malone G."/>
            <person name="Dellagostin O."/>
            <person name="de Oliveira A.C."/>
            <person name="Bevan M."/>
            <person name="Bancroft I."/>
            <person name="Minx P."/>
            <person name="Cordum H."/>
            <person name="Wilson R."/>
            <person name="Cheng Z."/>
            <person name="Jin W."/>
            <person name="Jiang J."/>
            <person name="Leong S.A."/>
            <person name="Iwama H."/>
            <person name="Gojobori T."/>
            <person name="Itoh T."/>
            <person name="Niimura Y."/>
            <person name="Fujii Y."/>
            <person name="Habara T."/>
            <person name="Sakai H."/>
            <person name="Sato Y."/>
            <person name="Wilson G."/>
            <person name="Kumar K."/>
            <person name="McCouch S."/>
            <person name="Juretic N."/>
            <person name="Hoen D."/>
            <person name="Wright S."/>
            <person name="Bruskiewich R."/>
            <person name="Bureau T."/>
            <person name="Miyao A."/>
            <person name="Hirochika H."/>
            <person name="Nishikawa T."/>
            <person name="Kadowaki K."/>
            <person name="Sugiura M."/>
            <person name="Burr B."/>
            <person name="Sasaki T."/>
        </authorList>
    </citation>
    <scope>NUCLEOTIDE SEQUENCE [LARGE SCALE GENOMIC DNA]</scope>
    <source>
        <strain evidence="4">cv. Nipponbare</strain>
    </source>
</reference>
<reference evidence="2" key="1">
    <citation type="submission" date="2001-06" db="EMBL/GenBank/DDBJ databases">
        <title>Oryza sativa nipponbare(GA3) genomic DNA, chromosome 6, PAC clone:P0710B08.</title>
        <authorList>
            <person name="Sasaki T."/>
            <person name="Matsumoto T."/>
            <person name="Yamamoto K."/>
        </authorList>
    </citation>
    <scope>NUCLEOTIDE SEQUENCE</scope>
</reference>
<reference evidence="3" key="2">
    <citation type="submission" date="2002-03" db="EMBL/GenBank/DDBJ databases">
        <title>Oryza sativa nipponbare(GA3) genomic DNA, chromosome 6, BAC clone:B1153E06.</title>
        <authorList>
            <person name="Sasaki T."/>
            <person name="Matsumoto T."/>
            <person name="Yamamoto K."/>
        </authorList>
    </citation>
    <scope>NUCLEOTIDE SEQUENCE</scope>
</reference>
<evidence type="ECO:0000313" key="2">
    <source>
        <dbReference type="EMBL" id="BAD45535.1"/>
    </source>
</evidence>
<dbReference type="EMBL" id="AP004989">
    <property type="protein sequence ID" value="BAD45932.1"/>
    <property type="molecule type" value="Genomic_DNA"/>
</dbReference>
<evidence type="ECO:0000313" key="3">
    <source>
        <dbReference type="EMBL" id="BAD45932.1"/>
    </source>
</evidence>
<protein>
    <submittedName>
        <fullName evidence="3">Uncharacterized protein</fullName>
    </submittedName>
</protein>
<sequence>MARCLFTFLPPLPRPLPPPRWRQPGLRSDPKRQGEEDPWQIFTAADGPAHCQELIRVLQCRDPQRVAQI</sequence>
<accession>Q653T5</accession>
<evidence type="ECO:0000256" key="1">
    <source>
        <dbReference type="SAM" id="MobiDB-lite"/>
    </source>
</evidence>
<evidence type="ECO:0000313" key="4">
    <source>
        <dbReference type="Proteomes" id="UP000000763"/>
    </source>
</evidence>
<feature type="region of interest" description="Disordered" evidence="1">
    <location>
        <begin position="13"/>
        <end position="37"/>
    </location>
</feature>